<dbReference type="RefSeq" id="XP_058310466.1">
    <property type="nucleotide sequence ID" value="XM_058451004.1"/>
</dbReference>
<dbReference type="InterPro" id="IPR017930">
    <property type="entry name" value="Myb_dom"/>
</dbReference>
<dbReference type="PROSITE" id="PS51294">
    <property type="entry name" value="HTH_MYB"/>
    <property type="match status" value="1"/>
</dbReference>
<dbReference type="Pfam" id="PF13921">
    <property type="entry name" value="Myb_DNA-bind_6"/>
    <property type="match status" value="1"/>
</dbReference>
<dbReference type="EMBL" id="JAPQKR010000008">
    <property type="protein sequence ID" value="KAJ5212296.1"/>
    <property type="molecule type" value="Genomic_DNA"/>
</dbReference>
<dbReference type="Proteomes" id="UP001150904">
    <property type="component" value="Unassembled WGS sequence"/>
</dbReference>
<reference evidence="4" key="2">
    <citation type="journal article" date="2023" name="IMA Fungus">
        <title>Comparative genomic study of the Penicillium genus elucidates a diverse pangenome and 15 lateral gene transfer events.</title>
        <authorList>
            <person name="Petersen C."/>
            <person name="Sorensen T."/>
            <person name="Nielsen M.R."/>
            <person name="Sondergaard T.E."/>
            <person name="Sorensen J.L."/>
            <person name="Fitzpatrick D.A."/>
            <person name="Frisvad J.C."/>
            <person name="Nielsen K.L."/>
        </authorList>
    </citation>
    <scope>NUCLEOTIDE SEQUENCE</scope>
    <source>
        <strain evidence="4">IBT 15544</strain>
    </source>
</reference>
<dbReference type="SUPFAM" id="SSF46689">
    <property type="entry name" value="Homeodomain-like"/>
    <property type="match status" value="1"/>
</dbReference>
<evidence type="ECO:0000259" key="2">
    <source>
        <dbReference type="PROSITE" id="PS50090"/>
    </source>
</evidence>
<dbReference type="CDD" id="cd00167">
    <property type="entry name" value="SANT"/>
    <property type="match status" value="1"/>
</dbReference>
<name>A0A9W9N355_9EURO</name>
<evidence type="ECO:0008006" key="6">
    <source>
        <dbReference type="Google" id="ProtNLM"/>
    </source>
</evidence>
<sequence>MSVILSDPYRGFAIHYTSPEKPDDHDLIVFGSPQSQLRSKLMSGPPFPTANTLLSFGTHPLAVLPRTVSQVGGHNDPQSGYVTAHQMLPHQLPPHYGYKIATPQASRKRSRSGNEEDIGSDIDRNVGIRQSLPPLSAGGSSVSAVEPPKILYPVHSESSVRHPSSGHEFPSPISLPIPQSHHHHGLPPQALLQTGGHGLDPNSPPLSGPPSVVGQPGMPEPAPRPRGPKLKFTPEEDALLLDLKEDKNLTWKQIADFFPGRTSGTLQVRYCTKLKAKDVVWTDEMVHRLHRAMEEYETDRWRIISGKVGNGFTPAACKEQASHFE</sequence>
<evidence type="ECO:0000256" key="1">
    <source>
        <dbReference type="SAM" id="MobiDB-lite"/>
    </source>
</evidence>
<proteinExistence type="predicted"/>
<dbReference type="InterPro" id="IPR009057">
    <property type="entry name" value="Homeodomain-like_sf"/>
</dbReference>
<dbReference type="PROSITE" id="PS50090">
    <property type="entry name" value="MYB_LIKE"/>
    <property type="match status" value="1"/>
</dbReference>
<reference evidence="4" key="1">
    <citation type="submission" date="2022-12" db="EMBL/GenBank/DDBJ databases">
        <authorList>
            <person name="Petersen C."/>
        </authorList>
    </citation>
    <scope>NUCLEOTIDE SEQUENCE</scope>
    <source>
        <strain evidence="4">IBT 15544</strain>
    </source>
</reference>
<organism evidence="4 5">
    <name type="scientific">Penicillium cinerascens</name>
    <dbReference type="NCBI Taxonomy" id="70096"/>
    <lineage>
        <taxon>Eukaryota</taxon>
        <taxon>Fungi</taxon>
        <taxon>Dikarya</taxon>
        <taxon>Ascomycota</taxon>
        <taxon>Pezizomycotina</taxon>
        <taxon>Eurotiomycetes</taxon>
        <taxon>Eurotiomycetidae</taxon>
        <taxon>Eurotiales</taxon>
        <taxon>Aspergillaceae</taxon>
        <taxon>Penicillium</taxon>
    </lineage>
</organism>
<comment type="caution">
    <text evidence="4">The sequence shown here is derived from an EMBL/GenBank/DDBJ whole genome shotgun (WGS) entry which is preliminary data.</text>
</comment>
<feature type="domain" description="Myb-like" evidence="2">
    <location>
        <begin position="224"/>
        <end position="274"/>
    </location>
</feature>
<evidence type="ECO:0000259" key="3">
    <source>
        <dbReference type="PROSITE" id="PS51294"/>
    </source>
</evidence>
<protein>
    <recommendedName>
        <fullName evidence="6">Myb-like domain-containing protein</fullName>
    </recommendedName>
</protein>
<dbReference type="GeneID" id="83178305"/>
<feature type="region of interest" description="Disordered" evidence="1">
    <location>
        <begin position="103"/>
        <end position="144"/>
    </location>
</feature>
<dbReference type="InterPro" id="IPR001005">
    <property type="entry name" value="SANT/Myb"/>
</dbReference>
<keyword evidence="5" id="KW-1185">Reference proteome</keyword>
<gene>
    <name evidence="4" type="ORF">N7498_003942</name>
</gene>
<accession>A0A9W9N355</accession>
<feature type="region of interest" description="Disordered" evidence="1">
    <location>
        <begin position="157"/>
        <end position="230"/>
    </location>
</feature>
<dbReference type="OrthoDB" id="10249250at2759"/>
<evidence type="ECO:0000313" key="5">
    <source>
        <dbReference type="Proteomes" id="UP001150904"/>
    </source>
</evidence>
<evidence type="ECO:0000313" key="4">
    <source>
        <dbReference type="EMBL" id="KAJ5212296.1"/>
    </source>
</evidence>
<dbReference type="Gene3D" id="1.10.10.60">
    <property type="entry name" value="Homeodomain-like"/>
    <property type="match status" value="1"/>
</dbReference>
<dbReference type="SMART" id="SM00717">
    <property type="entry name" value="SANT"/>
    <property type="match status" value="2"/>
</dbReference>
<dbReference type="AlphaFoldDB" id="A0A9W9N355"/>
<feature type="domain" description="HTH myb-type" evidence="3">
    <location>
        <begin position="224"/>
        <end position="278"/>
    </location>
</feature>